<gene>
    <name evidence="3" type="ORF">ACFSCY_13595</name>
</gene>
<dbReference type="Gene3D" id="3.30.565.10">
    <property type="entry name" value="Histidine kinase-like ATPase, C-terminal domain"/>
    <property type="match status" value="1"/>
</dbReference>
<keyword evidence="1" id="KW-0723">Serine/threonine-protein kinase</keyword>
<keyword evidence="1" id="KW-0418">Kinase</keyword>
<keyword evidence="4" id="KW-1185">Reference proteome</keyword>
<dbReference type="SUPFAM" id="SSF55874">
    <property type="entry name" value="ATPase domain of HSP90 chaperone/DNA topoisomerase II/histidine kinase"/>
    <property type="match status" value="1"/>
</dbReference>
<protein>
    <submittedName>
        <fullName evidence="3">ATP-binding protein</fullName>
    </submittedName>
</protein>
<dbReference type="RefSeq" id="WP_343987755.1">
    <property type="nucleotide sequence ID" value="NZ_BAAAJG010000029.1"/>
</dbReference>
<keyword evidence="3" id="KW-0547">Nucleotide-binding</keyword>
<dbReference type="PANTHER" id="PTHR35526:SF3">
    <property type="entry name" value="ANTI-SIGMA-F FACTOR RSBW"/>
    <property type="match status" value="1"/>
</dbReference>
<dbReference type="Pfam" id="PF13581">
    <property type="entry name" value="HATPase_c_2"/>
    <property type="match status" value="1"/>
</dbReference>
<feature type="domain" description="Histidine kinase/HSP90-like ATPase" evidence="2">
    <location>
        <begin position="44"/>
        <end position="158"/>
    </location>
</feature>
<evidence type="ECO:0000256" key="1">
    <source>
        <dbReference type="ARBA" id="ARBA00022527"/>
    </source>
</evidence>
<reference evidence="4" key="1">
    <citation type="journal article" date="2019" name="Int. J. Syst. Evol. Microbiol.">
        <title>The Global Catalogue of Microorganisms (GCM) 10K type strain sequencing project: providing services to taxonomists for standard genome sequencing and annotation.</title>
        <authorList>
            <consortium name="The Broad Institute Genomics Platform"/>
            <consortium name="The Broad Institute Genome Sequencing Center for Infectious Disease"/>
            <person name="Wu L."/>
            <person name="Ma J."/>
        </authorList>
    </citation>
    <scope>NUCLEOTIDE SEQUENCE [LARGE SCALE GENOMIC DNA]</scope>
    <source>
        <strain evidence="4">JCM 12165</strain>
    </source>
</reference>
<dbReference type="InterPro" id="IPR003594">
    <property type="entry name" value="HATPase_dom"/>
</dbReference>
<name>A0ABW4FIM2_9PSEU</name>
<dbReference type="Proteomes" id="UP001597145">
    <property type="component" value="Unassembled WGS sequence"/>
</dbReference>
<accession>A0ABW4FIM2</accession>
<dbReference type="InterPro" id="IPR050267">
    <property type="entry name" value="Anti-sigma-factor_SerPK"/>
</dbReference>
<proteinExistence type="predicted"/>
<keyword evidence="1" id="KW-0808">Transferase</keyword>
<organism evidence="3 4">
    <name type="scientific">Pseudonocardia aurantiaca</name>
    <dbReference type="NCBI Taxonomy" id="75290"/>
    <lineage>
        <taxon>Bacteria</taxon>
        <taxon>Bacillati</taxon>
        <taxon>Actinomycetota</taxon>
        <taxon>Actinomycetes</taxon>
        <taxon>Pseudonocardiales</taxon>
        <taxon>Pseudonocardiaceae</taxon>
        <taxon>Pseudonocardia</taxon>
    </lineage>
</organism>
<evidence type="ECO:0000313" key="3">
    <source>
        <dbReference type="EMBL" id="MFD1530478.1"/>
    </source>
</evidence>
<evidence type="ECO:0000259" key="2">
    <source>
        <dbReference type="Pfam" id="PF13581"/>
    </source>
</evidence>
<evidence type="ECO:0000313" key="4">
    <source>
        <dbReference type="Proteomes" id="UP001597145"/>
    </source>
</evidence>
<sequence>MAPPSEQDEQPLGSAQEQRYWRQGMPAPAGLELVFGAEWVIASLVRQRVASWLRELRWPPAQIEELVLAVSEAVSNSVEHGYQVMPDAVGQSGAVEVRGRVVQEPDGFRRAELTVRDHGAWREPVPGVSSRGHGMLIMRACVDRFTVNHSAAGTTVVLLGRPAPPLPG</sequence>
<dbReference type="EMBL" id="JBHUCP010000008">
    <property type="protein sequence ID" value="MFD1530478.1"/>
    <property type="molecule type" value="Genomic_DNA"/>
</dbReference>
<keyword evidence="3" id="KW-0067">ATP-binding</keyword>
<dbReference type="InterPro" id="IPR036890">
    <property type="entry name" value="HATPase_C_sf"/>
</dbReference>
<dbReference type="PANTHER" id="PTHR35526">
    <property type="entry name" value="ANTI-SIGMA-F FACTOR RSBW-RELATED"/>
    <property type="match status" value="1"/>
</dbReference>
<dbReference type="CDD" id="cd16936">
    <property type="entry name" value="HATPase_RsbW-like"/>
    <property type="match status" value="1"/>
</dbReference>
<dbReference type="GO" id="GO:0005524">
    <property type="term" value="F:ATP binding"/>
    <property type="evidence" value="ECO:0007669"/>
    <property type="project" value="UniProtKB-KW"/>
</dbReference>
<comment type="caution">
    <text evidence="3">The sequence shown here is derived from an EMBL/GenBank/DDBJ whole genome shotgun (WGS) entry which is preliminary data.</text>
</comment>